<feature type="signal peptide" evidence="1">
    <location>
        <begin position="1"/>
        <end position="19"/>
    </location>
</feature>
<accession>A0A0K1Q3Q3</accession>
<feature type="chain" id="PRO_5005466520" description="Lipoprotein" evidence="1">
    <location>
        <begin position="20"/>
        <end position="204"/>
    </location>
</feature>
<keyword evidence="3" id="KW-1185">Reference proteome</keyword>
<dbReference type="RefSeq" id="WP_146651383.1">
    <property type="nucleotide sequence ID" value="NZ_CP012333.1"/>
</dbReference>
<organism evidence="2 3">
    <name type="scientific">Labilithrix luteola</name>
    <dbReference type="NCBI Taxonomy" id="1391654"/>
    <lineage>
        <taxon>Bacteria</taxon>
        <taxon>Pseudomonadati</taxon>
        <taxon>Myxococcota</taxon>
        <taxon>Polyangia</taxon>
        <taxon>Polyangiales</taxon>
        <taxon>Labilitrichaceae</taxon>
        <taxon>Labilithrix</taxon>
    </lineage>
</organism>
<dbReference type="KEGG" id="llu:AKJ09_06683"/>
<dbReference type="PROSITE" id="PS51257">
    <property type="entry name" value="PROKAR_LIPOPROTEIN"/>
    <property type="match status" value="1"/>
</dbReference>
<evidence type="ECO:0000313" key="3">
    <source>
        <dbReference type="Proteomes" id="UP000064967"/>
    </source>
</evidence>
<evidence type="ECO:0000256" key="1">
    <source>
        <dbReference type="SAM" id="SignalP"/>
    </source>
</evidence>
<dbReference type="Proteomes" id="UP000064967">
    <property type="component" value="Chromosome"/>
</dbReference>
<reference evidence="2 3" key="1">
    <citation type="submission" date="2015-08" db="EMBL/GenBank/DDBJ databases">
        <authorList>
            <person name="Babu N.S."/>
            <person name="Beckwith C.J."/>
            <person name="Beseler K.G."/>
            <person name="Brison A."/>
            <person name="Carone J.V."/>
            <person name="Caskin T.P."/>
            <person name="Diamond M."/>
            <person name="Durham M.E."/>
            <person name="Foxe J.M."/>
            <person name="Go M."/>
            <person name="Henderson B.A."/>
            <person name="Jones I.B."/>
            <person name="McGettigan J.A."/>
            <person name="Micheletti S.J."/>
            <person name="Nasrallah M.E."/>
            <person name="Ortiz D."/>
            <person name="Piller C.R."/>
            <person name="Privatt S.R."/>
            <person name="Schneider S.L."/>
            <person name="Sharp S."/>
            <person name="Smith T.C."/>
            <person name="Stanton J.D."/>
            <person name="Ullery H.E."/>
            <person name="Wilson R.J."/>
            <person name="Serrano M.G."/>
            <person name="Buck G."/>
            <person name="Lee V."/>
            <person name="Wang Y."/>
            <person name="Carvalho R."/>
            <person name="Voegtly L."/>
            <person name="Shi R."/>
            <person name="Duckworth R."/>
            <person name="Johnson A."/>
            <person name="Loviza R."/>
            <person name="Walstead R."/>
            <person name="Shah Z."/>
            <person name="Kiflezghi M."/>
            <person name="Wade K."/>
            <person name="Ball S.L."/>
            <person name="Bradley K.W."/>
            <person name="Asai D.J."/>
            <person name="Bowman C.A."/>
            <person name="Russell D.A."/>
            <person name="Pope W.H."/>
            <person name="Jacobs-Sera D."/>
            <person name="Hendrix R.W."/>
            <person name="Hatfull G.F."/>
        </authorList>
    </citation>
    <scope>NUCLEOTIDE SEQUENCE [LARGE SCALE GENOMIC DNA]</scope>
    <source>
        <strain evidence="2 3">DSM 27648</strain>
    </source>
</reference>
<name>A0A0K1Q3Q3_9BACT</name>
<evidence type="ECO:0008006" key="4">
    <source>
        <dbReference type="Google" id="ProtNLM"/>
    </source>
</evidence>
<evidence type="ECO:0000313" key="2">
    <source>
        <dbReference type="EMBL" id="AKV00020.1"/>
    </source>
</evidence>
<proteinExistence type="predicted"/>
<dbReference type="EMBL" id="CP012333">
    <property type="protein sequence ID" value="AKV00020.1"/>
    <property type="molecule type" value="Genomic_DNA"/>
</dbReference>
<keyword evidence="1" id="KW-0732">Signal</keyword>
<gene>
    <name evidence="2" type="ORF">AKJ09_06683</name>
</gene>
<dbReference type="AlphaFoldDB" id="A0A0K1Q3Q3"/>
<dbReference type="STRING" id="1391654.AKJ09_06683"/>
<sequence>MRAFAVLLCAGVVGAVASACETRHIDLGPTGNEGRAELRTVPDASLVAAYGCGDWIDAELKALRAGSCEGYCDSYPTGTYPLDTKASVMAATAGRWVFCGDHLGPDDAVGMEFVPGCRVFFLRFDSNGIAVRGTEAAYQADYDIFDPRPENMPARIDLHFTALNTITLEVEASRCPETVTLRGDGRLLRLARLEGQRFIGDPVH</sequence>
<protein>
    <recommendedName>
        <fullName evidence="4">Lipoprotein</fullName>
    </recommendedName>
</protein>